<name>A0A5C3QGM7_9AGAR</name>
<feature type="region of interest" description="Disordered" evidence="1">
    <location>
        <begin position="51"/>
        <end position="111"/>
    </location>
</feature>
<evidence type="ECO:0000313" key="2">
    <source>
        <dbReference type="EMBL" id="TFK99308.1"/>
    </source>
</evidence>
<keyword evidence="3" id="KW-1185">Reference proteome</keyword>
<gene>
    <name evidence="2" type="ORF">BDV98DRAFT_571372</name>
</gene>
<feature type="compositionally biased region" description="Basic residues" evidence="1">
    <location>
        <begin position="72"/>
        <end position="83"/>
    </location>
</feature>
<proteinExistence type="predicted"/>
<dbReference type="AlphaFoldDB" id="A0A5C3QGM7"/>
<evidence type="ECO:0000313" key="3">
    <source>
        <dbReference type="Proteomes" id="UP000305067"/>
    </source>
</evidence>
<organism evidence="2 3">
    <name type="scientific">Pterulicium gracile</name>
    <dbReference type="NCBI Taxonomy" id="1884261"/>
    <lineage>
        <taxon>Eukaryota</taxon>
        <taxon>Fungi</taxon>
        <taxon>Dikarya</taxon>
        <taxon>Basidiomycota</taxon>
        <taxon>Agaricomycotina</taxon>
        <taxon>Agaricomycetes</taxon>
        <taxon>Agaricomycetidae</taxon>
        <taxon>Agaricales</taxon>
        <taxon>Pleurotineae</taxon>
        <taxon>Pterulaceae</taxon>
        <taxon>Pterulicium</taxon>
    </lineage>
</organism>
<sequence>MRTVHIIRNRLMFHDPQSIRRPSLPYPATRGAENQKHRLSVRIQGYQCAANPTPHSDRPPGPFTGTRCQLQGRRRLPAGRRRSSPFPGLAFHTDTARREHSHPQPRSGRLGLPGALPDRVRHSFLSAQAECVAHGIRHTCYRCPPPCSSFSANLQSVFLGGRVRCLFRCPSLARSGLGGVSKSRKLRTRRTCCYQ</sequence>
<protein>
    <submittedName>
        <fullName evidence="2">Uncharacterized protein</fullName>
    </submittedName>
</protein>
<dbReference type="Proteomes" id="UP000305067">
    <property type="component" value="Unassembled WGS sequence"/>
</dbReference>
<dbReference type="EMBL" id="ML178834">
    <property type="protein sequence ID" value="TFK99308.1"/>
    <property type="molecule type" value="Genomic_DNA"/>
</dbReference>
<evidence type="ECO:0000256" key="1">
    <source>
        <dbReference type="SAM" id="MobiDB-lite"/>
    </source>
</evidence>
<accession>A0A5C3QGM7</accession>
<reference evidence="2 3" key="1">
    <citation type="journal article" date="2019" name="Nat. Ecol. Evol.">
        <title>Megaphylogeny resolves global patterns of mushroom evolution.</title>
        <authorList>
            <person name="Varga T."/>
            <person name="Krizsan K."/>
            <person name="Foldi C."/>
            <person name="Dima B."/>
            <person name="Sanchez-Garcia M."/>
            <person name="Sanchez-Ramirez S."/>
            <person name="Szollosi G.J."/>
            <person name="Szarkandi J.G."/>
            <person name="Papp V."/>
            <person name="Albert L."/>
            <person name="Andreopoulos W."/>
            <person name="Angelini C."/>
            <person name="Antonin V."/>
            <person name="Barry K.W."/>
            <person name="Bougher N.L."/>
            <person name="Buchanan P."/>
            <person name="Buyck B."/>
            <person name="Bense V."/>
            <person name="Catcheside P."/>
            <person name="Chovatia M."/>
            <person name="Cooper J."/>
            <person name="Damon W."/>
            <person name="Desjardin D."/>
            <person name="Finy P."/>
            <person name="Geml J."/>
            <person name="Haridas S."/>
            <person name="Hughes K."/>
            <person name="Justo A."/>
            <person name="Karasinski D."/>
            <person name="Kautmanova I."/>
            <person name="Kiss B."/>
            <person name="Kocsube S."/>
            <person name="Kotiranta H."/>
            <person name="LaButti K.M."/>
            <person name="Lechner B.E."/>
            <person name="Liimatainen K."/>
            <person name="Lipzen A."/>
            <person name="Lukacs Z."/>
            <person name="Mihaltcheva S."/>
            <person name="Morgado L.N."/>
            <person name="Niskanen T."/>
            <person name="Noordeloos M.E."/>
            <person name="Ohm R.A."/>
            <person name="Ortiz-Santana B."/>
            <person name="Ovrebo C."/>
            <person name="Racz N."/>
            <person name="Riley R."/>
            <person name="Savchenko A."/>
            <person name="Shiryaev A."/>
            <person name="Soop K."/>
            <person name="Spirin V."/>
            <person name="Szebenyi C."/>
            <person name="Tomsovsky M."/>
            <person name="Tulloss R.E."/>
            <person name="Uehling J."/>
            <person name="Grigoriev I.V."/>
            <person name="Vagvolgyi C."/>
            <person name="Papp T."/>
            <person name="Martin F.M."/>
            <person name="Miettinen O."/>
            <person name="Hibbett D.S."/>
            <person name="Nagy L.G."/>
        </authorList>
    </citation>
    <scope>NUCLEOTIDE SEQUENCE [LARGE SCALE GENOMIC DNA]</scope>
    <source>
        <strain evidence="2 3">CBS 309.79</strain>
    </source>
</reference>